<dbReference type="GO" id="GO:0006281">
    <property type="term" value="P:DNA repair"/>
    <property type="evidence" value="ECO:0007669"/>
    <property type="project" value="UniProtKB-UniRule"/>
</dbReference>
<proteinExistence type="inferred from homology"/>
<dbReference type="EMBL" id="LHXW01000001">
    <property type="protein sequence ID" value="KXB00608.1"/>
    <property type="molecule type" value="Genomic_DNA"/>
</dbReference>
<comment type="caution">
    <text evidence="1">Lacks conserved residue(s) required for the propagation of feature annotation.</text>
</comment>
<keyword evidence="5" id="KW-1185">Reference proteome</keyword>
<keyword evidence="1" id="KW-0227">DNA damage</keyword>
<dbReference type="Proteomes" id="UP000070520">
    <property type="component" value="Unassembled WGS sequence"/>
</dbReference>
<keyword evidence="1" id="KW-0234">DNA repair</keyword>
<feature type="domain" description="Archaeal Nre N-terminal" evidence="2">
    <location>
        <begin position="15"/>
        <end position="285"/>
    </location>
</feature>
<dbReference type="HAMAP" id="MF_02096">
    <property type="entry name" value="Nre"/>
    <property type="match status" value="1"/>
</dbReference>
<evidence type="ECO:0000259" key="2">
    <source>
        <dbReference type="Pfam" id="PF04894"/>
    </source>
</evidence>
<evidence type="ECO:0000256" key="1">
    <source>
        <dbReference type="HAMAP-Rule" id="MF_02096"/>
    </source>
</evidence>
<evidence type="ECO:0000313" key="4">
    <source>
        <dbReference type="EMBL" id="KXB00608.1"/>
    </source>
</evidence>
<dbReference type="AlphaFoldDB" id="A0A133V2D4"/>
<comment type="caution">
    <text evidence="4">The sequence shown here is derived from an EMBL/GenBank/DDBJ whole genome shotgun (WGS) entry which is preliminary data.</text>
</comment>
<evidence type="ECO:0000259" key="3">
    <source>
        <dbReference type="Pfam" id="PF04895"/>
    </source>
</evidence>
<comment type="function">
    <text evidence="1">Involved in DNA damage repair.</text>
</comment>
<dbReference type="PANTHER" id="PTHR38136">
    <property type="entry name" value="DNA REPAIR PROTEIN"/>
    <property type="match status" value="1"/>
</dbReference>
<comment type="similarity">
    <text evidence="1">Belongs to the Nre family.</text>
</comment>
<organism evidence="4 5">
    <name type="scientific">candidate division MSBL1 archaeon SCGC-AAA261C02</name>
    <dbReference type="NCBI Taxonomy" id="1698272"/>
    <lineage>
        <taxon>Archaea</taxon>
        <taxon>Methanobacteriati</taxon>
        <taxon>Methanobacteriota</taxon>
        <taxon>candidate division MSBL1</taxon>
    </lineage>
</organism>
<dbReference type="InterPro" id="IPR006978">
    <property type="entry name" value="Nre_N"/>
</dbReference>
<dbReference type="PATRIC" id="fig|1698272.3.peg.15"/>
<dbReference type="InterPro" id="IPR033167">
    <property type="entry name" value="Nre"/>
</dbReference>
<dbReference type="InterPro" id="IPR006979">
    <property type="entry name" value="Nre_C"/>
</dbReference>
<reference evidence="4 5" key="1">
    <citation type="journal article" date="2016" name="Sci. Rep.">
        <title>Metabolic traits of an uncultured archaeal lineage -MSBL1- from brine pools of the Red Sea.</title>
        <authorList>
            <person name="Mwirichia R."/>
            <person name="Alam I."/>
            <person name="Rashid M."/>
            <person name="Vinu M."/>
            <person name="Ba-Alawi W."/>
            <person name="Anthony Kamau A."/>
            <person name="Kamanda Ngugi D."/>
            <person name="Goker M."/>
            <person name="Klenk H.P."/>
            <person name="Bajic V."/>
            <person name="Stingl U."/>
        </authorList>
    </citation>
    <scope>NUCLEOTIDE SEQUENCE [LARGE SCALE GENOMIC DNA]</scope>
    <source>
        <strain evidence="4">SCGC-AAA261C02</strain>
    </source>
</reference>
<gene>
    <name evidence="4" type="ORF">AKJ42_00075</name>
</gene>
<dbReference type="PANTHER" id="PTHR38136:SF2">
    <property type="entry name" value="DNA REPAIR PROTEIN"/>
    <property type="match status" value="1"/>
</dbReference>
<dbReference type="Pfam" id="PF04895">
    <property type="entry name" value="Nre_C"/>
    <property type="match status" value="1"/>
</dbReference>
<evidence type="ECO:0000313" key="5">
    <source>
        <dbReference type="Proteomes" id="UP000070520"/>
    </source>
</evidence>
<dbReference type="Pfam" id="PF04894">
    <property type="entry name" value="Nre_N"/>
    <property type="match status" value="1"/>
</dbReference>
<name>A0A133V2D4_9EURY</name>
<feature type="domain" description="Archaeal Nre C-terminal" evidence="3">
    <location>
        <begin position="299"/>
        <end position="407"/>
    </location>
</feature>
<accession>A0A133V2D4</accession>
<sequence length="412" mass="46710">MDPSLCLKCKGGRMLCGRSKCPIQSRIDSLKSIKQKISKTSIFGASPPAIFVGRWGYPDVRVGPMVPPIRGEKGREFDDPKNWFGREIGEIIDLRTELVRSNFNANVRSASHPDKFLDLTQELAMASNPVDTEVELFKPPRVKLTYDGILSPVGPTGNLKEAKLAENPKVDKSVDYLVSDYDARASEALKELYEGGVDVYQSSRLLSAGLLGDKRDRKLVPTRWSITAVDSQLGNNLLSRVKQRQQISGIQLFSGEYLGNHFEILMLPDAYSFELIEMWRPHSVWMGGDSTQIVSDHEDWRSRSRYSPLGGGYYATRLPVLEHLDEARRQASVLAIREISSDYWAPLGVWVVRETARNALSQEPETFETIEEALSTMASRLKVQRKRWYTKSTLLKRLREQLKLEQFLEEAK</sequence>
<protein>
    <recommendedName>
        <fullName evidence="1">DNA repair protein</fullName>
    </recommendedName>
</protein>